<reference evidence="3 4" key="1">
    <citation type="submission" date="2017-10" db="EMBL/GenBank/DDBJ databases">
        <title>Bacillus sp. nov., a halophilic bacterium isolated from a Yangshapao Lake.</title>
        <authorList>
            <person name="Wang H."/>
        </authorList>
    </citation>
    <scope>NUCLEOTIDE SEQUENCE [LARGE SCALE GENOMIC DNA]</scope>
    <source>
        <strain evidence="3 4">YSP-3</strain>
    </source>
</reference>
<evidence type="ECO:0000259" key="2">
    <source>
        <dbReference type="Pfam" id="PF01966"/>
    </source>
</evidence>
<dbReference type="EMBL" id="PDOF01000001">
    <property type="protein sequence ID" value="PYZ97205.1"/>
    <property type="molecule type" value="Genomic_DNA"/>
</dbReference>
<dbReference type="AlphaFoldDB" id="A0A2W0HIA5"/>
<proteinExistence type="predicted"/>
<accession>A0A2W0HIA5</accession>
<dbReference type="OrthoDB" id="9778453at2"/>
<keyword evidence="1" id="KW-0378">Hydrolase</keyword>
<dbReference type="Pfam" id="PF01966">
    <property type="entry name" value="HD"/>
    <property type="match status" value="1"/>
</dbReference>
<protein>
    <submittedName>
        <fullName evidence="3">CMP-binding protein</fullName>
    </submittedName>
</protein>
<dbReference type="Gene3D" id="2.40.50.140">
    <property type="entry name" value="Nucleic acid-binding proteins"/>
    <property type="match status" value="1"/>
</dbReference>
<sequence length="312" mass="34961">MKTIANVQEGERLVGFFLVKECEIRVAVNGDEYMDLLLGDATGTIPSKIWDITEQQKAAVHAKTILKIDGQVRLFRGRKQLQINRVRIASDEDKVELQSLVQKSATPREELWQDLRMVIDDVQNDAYGAILRKLFGKKEVRDKLTTIPASKVMHHAYYAGLLEHTVSLCHATLQLLAVYPHLNKDLLLTTCLLHDIGKTRSIDDPITPEYTEEGELMGHLVMSVEMINEAAFEAGISSQNEEITALKHCILSQYGDTEKGLGSAVSGKLPEAVFFNAVEELDAKLNAIQMGKGETEGGWQYHPLFKRKMKTN</sequence>
<dbReference type="Gene3D" id="1.10.3210.10">
    <property type="entry name" value="Hypothetical protein af1432"/>
    <property type="match status" value="1"/>
</dbReference>
<dbReference type="CDD" id="cd00077">
    <property type="entry name" value="HDc"/>
    <property type="match status" value="1"/>
</dbReference>
<dbReference type="InterPro" id="IPR006675">
    <property type="entry name" value="HDIG_dom"/>
</dbReference>
<feature type="domain" description="HD" evidence="2">
    <location>
        <begin position="169"/>
        <end position="236"/>
    </location>
</feature>
<organism evidence="3 4">
    <name type="scientific">Alteribacter lacisalsi</name>
    <dbReference type="NCBI Taxonomy" id="2045244"/>
    <lineage>
        <taxon>Bacteria</taxon>
        <taxon>Bacillati</taxon>
        <taxon>Bacillota</taxon>
        <taxon>Bacilli</taxon>
        <taxon>Bacillales</taxon>
        <taxon>Bacillaceae</taxon>
        <taxon>Alteribacter</taxon>
    </lineage>
</organism>
<dbReference type="PANTHER" id="PTHR37294">
    <property type="entry name" value="3'-5' EXORIBONUCLEASE YHAM"/>
    <property type="match status" value="1"/>
</dbReference>
<dbReference type="CDD" id="cd04492">
    <property type="entry name" value="YhaM_OBF_like"/>
    <property type="match status" value="1"/>
</dbReference>
<keyword evidence="4" id="KW-1185">Reference proteome</keyword>
<evidence type="ECO:0000313" key="3">
    <source>
        <dbReference type="EMBL" id="PYZ97205.1"/>
    </source>
</evidence>
<evidence type="ECO:0000256" key="1">
    <source>
        <dbReference type="ARBA" id="ARBA00022801"/>
    </source>
</evidence>
<gene>
    <name evidence="3" type="ORF">CR205_00970</name>
</gene>
<dbReference type="InterPro" id="IPR012340">
    <property type="entry name" value="NA-bd_OB-fold"/>
</dbReference>
<dbReference type="PANTHER" id="PTHR37294:SF1">
    <property type="entry name" value="3'-5' EXORIBONUCLEASE YHAM"/>
    <property type="match status" value="1"/>
</dbReference>
<dbReference type="GO" id="GO:0016787">
    <property type="term" value="F:hydrolase activity"/>
    <property type="evidence" value="ECO:0007669"/>
    <property type="project" value="UniProtKB-KW"/>
</dbReference>
<dbReference type="SUPFAM" id="SSF109604">
    <property type="entry name" value="HD-domain/PDEase-like"/>
    <property type="match status" value="1"/>
</dbReference>
<dbReference type="RefSeq" id="WP_110516052.1">
    <property type="nucleotide sequence ID" value="NZ_PDOF01000001.1"/>
</dbReference>
<dbReference type="InterPro" id="IPR050798">
    <property type="entry name" value="YhaM_exoribonuc/phosphodiest"/>
</dbReference>
<name>A0A2W0HIA5_9BACI</name>
<dbReference type="NCBIfam" id="TIGR00277">
    <property type="entry name" value="HDIG"/>
    <property type="match status" value="1"/>
</dbReference>
<comment type="caution">
    <text evidence="3">The sequence shown here is derived from an EMBL/GenBank/DDBJ whole genome shotgun (WGS) entry which is preliminary data.</text>
</comment>
<dbReference type="InterPro" id="IPR003607">
    <property type="entry name" value="HD/PDEase_dom"/>
</dbReference>
<evidence type="ECO:0000313" key="4">
    <source>
        <dbReference type="Proteomes" id="UP000248066"/>
    </source>
</evidence>
<dbReference type="InterPro" id="IPR006674">
    <property type="entry name" value="HD_domain"/>
</dbReference>
<dbReference type="Proteomes" id="UP000248066">
    <property type="component" value="Unassembled WGS sequence"/>
</dbReference>
<dbReference type="GO" id="GO:0031125">
    <property type="term" value="P:rRNA 3'-end processing"/>
    <property type="evidence" value="ECO:0007669"/>
    <property type="project" value="TreeGrafter"/>
</dbReference>